<reference evidence="1 2" key="1">
    <citation type="submission" date="2010-07" db="EMBL/GenBank/DDBJ databases">
        <title>The draft genome of Paenibacillus curdlanolyticus YK9.</title>
        <authorList>
            <consortium name="US DOE Joint Genome Institute (JGI-PGF)"/>
            <person name="Lucas S."/>
            <person name="Copeland A."/>
            <person name="Lapidus A."/>
            <person name="Cheng J.-F."/>
            <person name="Bruce D."/>
            <person name="Goodwin L."/>
            <person name="Pitluck S."/>
            <person name="Land M.L."/>
            <person name="Hauser L."/>
            <person name="Chang Y.-J."/>
            <person name="Jeffries C."/>
            <person name="Anderson I.J."/>
            <person name="Johnson E."/>
            <person name="Loganathan U."/>
            <person name="Mulhopadhyay B."/>
            <person name="Kyrpides N."/>
            <person name="Woyke T.J."/>
        </authorList>
    </citation>
    <scope>NUCLEOTIDE SEQUENCE [LARGE SCALE GENOMIC DNA]</scope>
    <source>
        <strain evidence="1 2">YK9</strain>
    </source>
</reference>
<accession>E0I639</accession>
<sequence>MSSEMQAYEVSINLYKDWLDTVKEVFRGSGMLEVLTLPEDEIAFAYFMQTAANEAEAEQQRIANEERLNTIEQTIRTNLGDVIVPDIRKRTGYEGHTFEFNWVFNQGEHIVEHRSSYRIPLEG</sequence>
<organism evidence="1 2">
    <name type="scientific">Paenibacillus curdlanolyticus YK9</name>
    <dbReference type="NCBI Taxonomy" id="717606"/>
    <lineage>
        <taxon>Bacteria</taxon>
        <taxon>Bacillati</taxon>
        <taxon>Bacillota</taxon>
        <taxon>Bacilli</taxon>
        <taxon>Bacillales</taxon>
        <taxon>Paenibacillaceae</taxon>
        <taxon>Paenibacillus</taxon>
    </lineage>
</organism>
<evidence type="ECO:0000313" key="2">
    <source>
        <dbReference type="Proteomes" id="UP000005387"/>
    </source>
</evidence>
<evidence type="ECO:0000313" key="1">
    <source>
        <dbReference type="EMBL" id="EFM12431.1"/>
    </source>
</evidence>
<dbReference type="STRING" id="717606.PaecuDRAFT_1111"/>
<protein>
    <submittedName>
        <fullName evidence="1">Uncharacterized protein</fullName>
    </submittedName>
</protein>
<gene>
    <name evidence="1" type="ORF">PaecuDRAFT_1111</name>
</gene>
<dbReference type="RefSeq" id="WP_006037126.1">
    <property type="nucleotide sequence ID" value="NZ_AEDD01000002.1"/>
</dbReference>
<name>E0I639_9BACL</name>
<dbReference type="EMBL" id="AEDD01000002">
    <property type="protein sequence ID" value="EFM12431.1"/>
    <property type="molecule type" value="Genomic_DNA"/>
</dbReference>
<keyword evidence="2" id="KW-1185">Reference proteome</keyword>
<dbReference type="AlphaFoldDB" id="E0I639"/>
<dbReference type="Proteomes" id="UP000005387">
    <property type="component" value="Unassembled WGS sequence"/>
</dbReference>
<proteinExistence type="predicted"/>
<dbReference type="eggNOG" id="ENOG503434W">
    <property type="taxonomic scope" value="Bacteria"/>
</dbReference>